<feature type="transmembrane region" description="Helical" evidence="6">
    <location>
        <begin position="409"/>
        <end position="430"/>
    </location>
</feature>
<name>A0A1L9TD17_9EURO</name>
<dbReference type="Pfam" id="PF07690">
    <property type="entry name" value="MFS_1"/>
    <property type="match status" value="1"/>
</dbReference>
<keyword evidence="5 6" id="KW-0472">Membrane</keyword>
<feature type="transmembrane region" description="Helical" evidence="6">
    <location>
        <begin position="45"/>
        <end position="62"/>
    </location>
</feature>
<evidence type="ECO:0000256" key="4">
    <source>
        <dbReference type="ARBA" id="ARBA00022989"/>
    </source>
</evidence>
<feature type="transmembrane region" description="Helical" evidence="6">
    <location>
        <begin position="209"/>
        <end position="234"/>
    </location>
</feature>
<dbReference type="SUPFAM" id="SSF103473">
    <property type="entry name" value="MFS general substrate transporter"/>
    <property type="match status" value="1"/>
</dbReference>
<evidence type="ECO:0000313" key="9">
    <source>
        <dbReference type="Proteomes" id="UP000184356"/>
    </source>
</evidence>
<evidence type="ECO:0000259" key="7">
    <source>
        <dbReference type="PROSITE" id="PS50850"/>
    </source>
</evidence>
<dbReference type="InterPro" id="IPR011701">
    <property type="entry name" value="MFS"/>
</dbReference>
<feature type="transmembrane region" description="Helical" evidence="6">
    <location>
        <begin position="146"/>
        <end position="166"/>
    </location>
</feature>
<dbReference type="Gene3D" id="1.20.1250.20">
    <property type="entry name" value="MFS general substrate transporter like domains"/>
    <property type="match status" value="2"/>
</dbReference>
<keyword evidence="3 6" id="KW-0812">Transmembrane</keyword>
<keyword evidence="4 6" id="KW-1133">Transmembrane helix</keyword>
<reference evidence="9" key="1">
    <citation type="journal article" date="2017" name="Genome Biol.">
        <title>Comparative genomics reveals high biological diversity and specific adaptations in the industrially and medically important fungal genus Aspergillus.</title>
        <authorList>
            <person name="de Vries R.P."/>
            <person name="Riley R."/>
            <person name="Wiebenga A."/>
            <person name="Aguilar-Osorio G."/>
            <person name="Amillis S."/>
            <person name="Uchima C.A."/>
            <person name="Anderluh G."/>
            <person name="Asadollahi M."/>
            <person name="Askin M."/>
            <person name="Barry K."/>
            <person name="Battaglia E."/>
            <person name="Bayram O."/>
            <person name="Benocci T."/>
            <person name="Braus-Stromeyer S.A."/>
            <person name="Caldana C."/>
            <person name="Canovas D."/>
            <person name="Cerqueira G.C."/>
            <person name="Chen F."/>
            <person name="Chen W."/>
            <person name="Choi C."/>
            <person name="Clum A."/>
            <person name="Dos Santos R.A."/>
            <person name="Damasio A.R."/>
            <person name="Diallinas G."/>
            <person name="Emri T."/>
            <person name="Fekete E."/>
            <person name="Flipphi M."/>
            <person name="Freyberg S."/>
            <person name="Gallo A."/>
            <person name="Gournas C."/>
            <person name="Habgood R."/>
            <person name="Hainaut M."/>
            <person name="Harispe M.L."/>
            <person name="Henrissat B."/>
            <person name="Hilden K.S."/>
            <person name="Hope R."/>
            <person name="Hossain A."/>
            <person name="Karabika E."/>
            <person name="Karaffa L."/>
            <person name="Karanyi Z."/>
            <person name="Krasevec N."/>
            <person name="Kuo A."/>
            <person name="Kusch H."/>
            <person name="LaButti K."/>
            <person name="Lagendijk E.L."/>
            <person name="Lapidus A."/>
            <person name="Levasseur A."/>
            <person name="Lindquist E."/>
            <person name="Lipzen A."/>
            <person name="Logrieco A.F."/>
            <person name="MacCabe A."/>
            <person name="Maekelae M.R."/>
            <person name="Malavazi I."/>
            <person name="Melin P."/>
            <person name="Meyer V."/>
            <person name="Mielnichuk N."/>
            <person name="Miskei M."/>
            <person name="Molnar A.P."/>
            <person name="Mule G."/>
            <person name="Ngan C.Y."/>
            <person name="Orejas M."/>
            <person name="Orosz E."/>
            <person name="Ouedraogo J.P."/>
            <person name="Overkamp K.M."/>
            <person name="Park H.-S."/>
            <person name="Perrone G."/>
            <person name="Piumi F."/>
            <person name="Punt P.J."/>
            <person name="Ram A.F."/>
            <person name="Ramon A."/>
            <person name="Rauscher S."/>
            <person name="Record E."/>
            <person name="Riano-Pachon D.M."/>
            <person name="Robert V."/>
            <person name="Roehrig J."/>
            <person name="Ruller R."/>
            <person name="Salamov A."/>
            <person name="Salih N.S."/>
            <person name="Samson R.A."/>
            <person name="Sandor E."/>
            <person name="Sanguinetti M."/>
            <person name="Schuetze T."/>
            <person name="Sepcic K."/>
            <person name="Shelest E."/>
            <person name="Sherlock G."/>
            <person name="Sophianopoulou V."/>
            <person name="Squina F.M."/>
            <person name="Sun H."/>
            <person name="Susca A."/>
            <person name="Todd R.B."/>
            <person name="Tsang A."/>
            <person name="Unkles S.E."/>
            <person name="van de Wiele N."/>
            <person name="van Rossen-Uffink D."/>
            <person name="Oliveira J.V."/>
            <person name="Vesth T.C."/>
            <person name="Visser J."/>
            <person name="Yu J.-H."/>
            <person name="Zhou M."/>
            <person name="Andersen M.R."/>
            <person name="Archer D.B."/>
            <person name="Baker S.E."/>
            <person name="Benoit I."/>
            <person name="Brakhage A.A."/>
            <person name="Braus G.H."/>
            <person name="Fischer R."/>
            <person name="Frisvad J.C."/>
            <person name="Goldman G.H."/>
            <person name="Houbraken J."/>
            <person name="Oakley B."/>
            <person name="Pocsi I."/>
            <person name="Scazzocchio C."/>
            <person name="Seiboth B."/>
            <person name="vanKuyk P.A."/>
            <person name="Wortman J."/>
            <person name="Dyer P.S."/>
            <person name="Grigoriev I.V."/>
        </authorList>
    </citation>
    <scope>NUCLEOTIDE SEQUENCE [LARGE SCALE GENOMIC DNA]</scope>
    <source>
        <strain evidence="9">CBS 593.65</strain>
    </source>
</reference>
<keyword evidence="2" id="KW-0813">Transport</keyword>
<dbReference type="GO" id="GO:0022857">
    <property type="term" value="F:transmembrane transporter activity"/>
    <property type="evidence" value="ECO:0007669"/>
    <property type="project" value="InterPro"/>
</dbReference>
<evidence type="ECO:0000256" key="1">
    <source>
        <dbReference type="ARBA" id="ARBA00004141"/>
    </source>
</evidence>
<protein>
    <recommendedName>
        <fullName evidence="7">Major facilitator superfamily (MFS) profile domain-containing protein</fullName>
    </recommendedName>
</protein>
<keyword evidence="9" id="KW-1185">Reference proteome</keyword>
<feature type="domain" description="Major facilitator superfamily (MFS) profile" evidence="7">
    <location>
        <begin position="49"/>
        <end position="469"/>
    </location>
</feature>
<dbReference type="GeneID" id="63767077"/>
<organism evidence="8 9">
    <name type="scientific">Aspergillus sydowii CBS 593.65</name>
    <dbReference type="NCBI Taxonomy" id="1036612"/>
    <lineage>
        <taxon>Eukaryota</taxon>
        <taxon>Fungi</taxon>
        <taxon>Dikarya</taxon>
        <taxon>Ascomycota</taxon>
        <taxon>Pezizomycotina</taxon>
        <taxon>Eurotiomycetes</taxon>
        <taxon>Eurotiomycetidae</taxon>
        <taxon>Eurotiales</taxon>
        <taxon>Aspergillaceae</taxon>
        <taxon>Aspergillus</taxon>
        <taxon>Aspergillus subgen. Nidulantes</taxon>
    </lineage>
</organism>
<dbReference type="VEuPathDB" id="FungiDB:ASPSYDRAFT_79531"/>
<evidence type="ECO:0000256" key="6">
    <source>
        <dbReference type="SAM" id="Phobius"/>
    </source>
</evidence>
<proteinExistence type="predicted"/>
<feature type="transmembrane region" description="Helical" evidence="6">
    <location>
        <begin position="316"/>
        <end position="338"/>
    </location>
</feature>
<feature type="transmembrane region" description="Helical" evidence="6">
    <location>
        <begin position="82"/>
        <end position="101"/>
    </location>
</feature>
<sequence>MSGIANPADKKQHLDYLEDTLKTRTNDEAAERFTPKEAASIKRRIDFRLIPSLGLMYFVSLMDRKNVANAAIAGMRRDLDLIGGYRYSLVTLVFFITYILFQPPMTVFCRKIGPRNFLPGICLLWGCVIISFGFSKEWTTMLALRLILGILEAGYFPGCVYLLSTWYTRYEVARRYSVFYLIGNFGSALSGIIAYGLMQMENVEGIRGWRWIFIIEGVITCAIAIFAYIFIICFPDEERDKPSFKFLEPDESQFIIDRLERDRGDVELEEFNLVKYLKPALHLEVWGFAFIFFCTTTVMYAFAYFLPIILRENLNFSLAASQCLIAPPYALAAILMFATAWVGDRYRVRGIIIIVNSLIGLVGLPIMAFHPNPSVRYFGVFLAVAGTNANIPATMTYQANNIRGQWKRAFCSATLTGLGGIGGIAGSLVFRTQDRPEYLPGMVATIVCNCAVIFTVTALSVYFKISNNKADRGEKVINDDPDFRYTL</sequence>
<dbReference type="PANTHER" id="PTHR43791:SF47">
    <property type="entry name" value="MAJOR FACILITATOR SUPERFAMILY (MFS) PROFILE DOMAIN-CONTAINING PROTEIN-RELATED"/>
    <property type="match status" value="1"/>
</dbReference>
<feature type="transmembrane region" description="Helical" evidence="6">
    <location>
        <begin position="113"/>
        <end position="134"/>
    </location>
</feature>
<feature type="transmembrane region" description="Helical" evidence="6">
    <location>
        <begin position="442"/>
        <end position="463"/>
    </location>
</feature>
<feature type="transmembrane region" description="Helical" evidence="6">
    <location>
        <begin position="350"/>
        <end position="369"/>
    </location>
</feature>
<evidence type="ECO:0000256" key="2">
    <source>
        <dbReference type="ARBA" id="ARBA00022448"/>
    </source>
</evidence>
<feature type="transmembrane region" description="Helical" evidence="6">
    <location>
        <begin position="375"/>
        <end position="397"/>
    </location>
</feature>
<dbReference type="PANTHER" id="PTHR43791">
    <property type="entry name" value="PERMEASE-RELATED"/>
    <property type="match status" value="1"/>
</dbReference>
<dbReference type="AlphaFoldDB" id="A0A1L9TD17"/>
<evidence type="ECO:0000256" key="3">
    <source>
        <dbReference type="ARBA" id="ARBA00022692"/>
    </source>
</evidence>
<dbReference type="FunFam" id="1.20.1250.20:FF:000018">
    <property type="entry name" value="MFS transporter permease"/>
    <property type="match status" value="1"/>
</dbReference>
<feature type="transmembrane region" description="Helical" evidence="6">
    <location>
        <begin position="178"/>
        <end position="197"/>
    </location>
</feature>
<gene>
    <name evidence="8" type="ORF">ASPSYDRAFT_79531</name>
</gene>
<dbReference type="FunFam" id="1.20.1250.20:FF:000409">
    <property type="entry name" value="MFS general substrate transporter"/>
    <property type="match status" value="1"/>
</dbReference>
<accession>A0A1L9TD17</accession>
<dbReference type="STRING" id="1036612.A0A1L9TD17"/>
<dbReference type="EMBL" id="KV878588">
    <property type="protein sequence ID" value="OJJ57301.1"/>
    <property type="molecule type" value="Genomic_DNA"/>
</dbReference>
<evidence type="ECO:0000313" key="8">
    <source>
        <dbReference type="EMBL" id="OJJ57301.1"/>
    </source>
</evidence>
<dbReference type="InterPro" id="IPR020846">
    <property type="entry name" value="MFS_dom"/>
</dbReference>
<dbReference type="OrthoDB" id="3639251at2759"/>
<comment type="subcellular location">
    <subcellularLocation>
        <location evidence="1">Membrane</location>
        <topology evidence="1">Multi-pass membrane protein</topology>
    </subcellularLocation>
</comment>
<dbReference type="PROSITE" id="PS50850">
    <property type="entry name" value="MFS"/>
    <property type="match status" value="1"/>
</dbReference>
<dbReference type="InterPro" id="IPR036259">
    <property type="entry name" value="MFS_trans_sf"/>
</dbReference>
<feature type="transmembrane region" description="Helical" evidence="6">
    <location>
        <begin position="285"/>
        <end position="310"/>
    </location>
</feature>
<dbReference type="RefSeq" id="XP_040701107.1">
    <property type="nucleotide sequence ID" value="XM_040851004.1"/>
</dbReference>
<dbReference type="GO" id="GO:0016020">
    <property type="term" value="C:membrane"/>
    <property type="evidence" value="ECO:0007669"/>
    <property type="project" value="UniProtKB-SubCell"/>
</dbReference>
<evidence type="ECO:0000256" key="5">
    <source>
        <dbReference type="ARBA" id="ARBA00023136"/>
    </source>
</evidence>
<dbReference type="Proteomes" id="UP000184356">
    <property type="component" value="Unassembled WGS sequence"/>
</dbReference>